<protein>
    <submittedName>
        <fullName evidence="1">Cyclohexanone monooxygenase</fullName>
    </submittedName>
</protein>
<proteinExistence type="predicted"/>
<reference evidence="1 2" key="1">
    <citation type="journal article" date="2020" name="Phytopathology">
        <title>Genome Sequence Resources of Colletotrichum truncatum, C. plurivorum, C. musicola, and C. sojae: Four Species Pathogenic to Soybean (Glycine max).</title>
        <authorList>
            <person name="Rogerio F."/>
            <person name="Boufleur T.R."/>
            <person name="Ciampi-Guillardi M."/>
            <person name="Sukno S.A."/>
            <person name="Thon M.R."/>
            <person name="Massola Junior N.S."/>
            <person name="Baroncelli R."/>
        </authorList>
    </citation>
    <scope>NUCLEOTIDE SEQUENCE [LARGE SCALE GENOMIC DNA]</scope>
    <source>
        <strain evidence="1 2">CMES1059</strain>
    </source>
</reference>
<keyword evidence="2" id="KW-1185">Reference proteome</keyword>
<organism evidence="1 2">
    <name type="scientific">Colletotrichum truncatum</name>
    <name type="common">Anthracnose fungus</name>
    <name type="synonym">Colletotrichum capsici</name>
    <dbReference type="NCBI Taxonomy" id="5467"/>
    <lineage>
        <taxon>Eukaryota</taxon>
        <taxon>Fungi</taxon>
        <taxon>Dikarya</taxon>
        <taxon>Ascomycota</taxon>
        <taxon>Pezizomycotina</taxon>
        <taxon>Sordariomycetes</taxon>
        <taxon>Hypocreomycetidae</taxon>
        <taxon>Glomerellales</taxon>
        <taxon>Glomerellaceae</taxon>
        <taxon>Colletotrichum</taxon>
        <taxon>Colletotrichum truncatum species complex</taxon>
    </lineage>
</organism>
<evidence type="ECO:0000313" key="1">
    <source>
        <dbReference type="EMBL" id="KAL0931427.1"/>
    </source>
</evidence>
<accession>A0ACC3YJQ2</accession>
<comment type="caution">
    <text evidence="1">The sequence shown here is derived from an EMBL/GenBank/DDBJ whole genome shotgun (WGS) entry which is preliminary data.</text>
</comment>
<keyword evidence="1" id="KW-0560">Oxidoreductase</keyword>
<keyword evidence="1" id="KW-0503">Monooxygenase</keyword>
<gene>
    <name evidence="1" type="ORF">CTRU02_214162</name>
</gene>
<dbReference type="EMBL" id="VUJX02000010">
    <property type="protein sequence ID" value="KAL0931427.1"/>
    <property type="molecule type" value="Genomic_DNA"/>
</dbReference>
<sequence>MPSYVEDSCLDVIIVGAGFGGCYLLRNLRKQGFRVRVFEEGLGLGGVWWHNRYPGARVDTDTPFYEFSDPEIWQNWEWTEKFPSQPEMIKYFEFVDKKWDLSKDVTFGVRVTDAAFDAQANEWTIETSNGQKASSTYLLLAMGFAAKMYVPDIKGLDKFQGFSCHTARWPEDHPDLANKRIGIIGSGATGVQLVQELGPAAGQLVVFQRSPNCAMPMRQETWGLSPPDKSKYSELFPKMKMSKAGFTYPIVDKSALDDTPEQRKALFEHLWELGGFAPTHGNYSDLNTSLEANHLFYDFWRDKVRQRLTTTDPELIENLAPEKPPYPFGTKRSSLEQSYYEVFNQSNVSLVSLKKNPIDEIVPEGVKMSDGTIHQLDALLLATGFDAITGSFTRVNIRGLKGKSLNDKWKTGSRTFLGMTSSGFPNMFFLYGPQSPTATAIGPVISEIQGDWIIQTLVYLRKNGFTRLDPRPDTEKDWGRRTTEFCDSSLLSHNETTWYMGGNVPGKAREALSYMGGLPAYQWALNECASNGLSGFNIQ</sequence>
<evidence type="ECO:0000313" key="2">
    <source>
        <dbReference type="Proteomes" id="UP000805649"/>
    </source>
</evidence>
<dbReference type="Proteomes" id="UP000805649">
    <property type="component" value="Unassembled WGS sequence"/>
</dbReference>
<name>A0ACC3YJQ2_COLTU</name>